<evidence type="ECO:0000313" key="13">
    <source>
        <dbReference type="EMBL" id="OGD14203.1"/>
    </source>
</evidence>
<dbReference type="GO" id="GO:0006225">
    <property type="term" value="P:UDP biosynthetic process"/>
    <property type="evidence" value="ECO:0007669"/>
    <property type="project" value="TreeGrafter"/>
</dbReference>
<dbReference type="PIRSF" id="PIRSF005650">
    <property type="entry name" value="Uridylate_kin"/>
    <property type="match status" value="1"/>
</dbReference>
<dbReference type="CDD" id="cd04254">
    <property type="entry name" value="AAK_UMPK-PyrH-Ec"/>
    <property type="match status" value="1"/>
</dbReference>
<keyword evidence="9 11" id="KW-0665">Pyrimidine biosynthesis</keyword>
<keyword evidence="8 11" id="KW-0067">ATP-binding</keyword>
<dbReference type="UniPathway" id="UPA00159">
    <property type="reaction ID" value="UER00275"/>
</dbReference>
<dbReference type="FunFam" id="3.40.1160.10:FF:000001">
    <property type="entry name" value="Uridylate kinase"/>
    <property type="match status" value="1"/>
</dbReference>
<evidence type="ECO:0000256" key="8">
    <source>
        <dbReference type="ARBA" id="ARBA00022840"/>
    </source>
</evidence>
<feature type="binding site" evidence="11">
    <location>
        <position position="171"/>
    </location>
    <ligand>
        <name>ATP</name>
        <dbReference type="ChEBI" id="CHEBI:30616"/>
    </ligand>
</feature>
<evidence type="ECO:0000256" key="5">
    <source>
        <dbReference type="ARBA" id="ARBA00022679"/>
    </source>
</evidence>
<dbReference type="GO" id="GO:0033862">
    <property type="term" value="F:UMP kinase activity"/>
    <property type="evidence" value="ECO:0007669"/>
    <property type="project" value="UniProtKB-EC"/>
</dbReference>
<evidence type="ECO:0000256" key="6">
    <source>
        <dbReference type="ARBA" id="ARBA00022741"/>
    </source>
</evidence>
<feature type="binding site" evidence="11">
    <location>
        <position position="59"/>
    </location>
    <ligand>
        <name>ATP</name>
        <dbReference type="ChEBI" id="CHEBI:30616"/>
    </ligand>
</feature>
<dbReference type="Gene3D" id="3.40.1160.10">
    <property type="entry name" value="Acetylglutamate kinase-like"/>
    <property type="match status" value="1"/>
</dbReference>
<dbReference type="PANTHER" id="PTHR42833">
    <property type="entry name" value="URIDYLATE KINASE"/>
    <property type="match status" value="1"/>
</dbReference>
<feature type="binding site" evidence="11">
    <location>
        <begin position="12"/>
        <end position="15"/>
    </location>
    <ligand>
        <name>ATP</name>
        <dbReference type="ChEBI" id="CHEBI:30616"/>
    </ligand>
</feature>
<evidence type="ECO:0000256" key="2">
    <source>
        <dbReference type="ARBA" id="ARBA00004791"/>
    </source>
</evidence>
<comment type="activity regulation">
    <text evidence="11">Allosterically activated by GTP. Inhibited by UTP.</text>
</comment>
<dbReference type="EMBL" id="MEYH01000090">
    <property type="protein sequence ID" value="OGD14203.1"/>
    <property type="molecule type" value="Genomic_DNA"/>
</dbReference>
<evidence type="ECO:0000256" key="7">
    <source>
        <dbReference type="ARBA" id="ARBA00022777"/>
    </source>
</evidence>
<reference evidence="13 14" key="1">
    <citation type="journal article" date="2016" name="Nat. Commun.">
        <title>Thousands of microbial genomes shed light on interconnected biogeochemical processes in an aquifer system.</title>
        <authorList>
            <person name="Anantharaman K."/>
            <person name="Brown C.T."/>
            <person name="Hug L.A."/>
            <person name="Sharon I."/>
            <person name="Castelle C.J."/>
            <person name="Probst A.J."/>
            <person name="Thomas B.C."/>
            <person name="Singh A."/>
            <person name="Wilkins M.J."/>
            <person name="Karaoz U."/>
            <person name="Brodie E.L."/>
            <person name="Williams K.H."/>
            <person name="Hubbard S.S."/>
            <person name="Banfield J.F."/>
        </authorList>
    </citation>
    <scope>NUCLEOTIDE SEQUENCE [LARGE SCALE GENOMIC DNA]</scope>
</reference>
<dbReference type="InterPro" id="IPR011817">
    <property type="entry name" value="Uridylate_kinase"/>
</dbReference>
<dbReference type="HAMAP" id="MF_01220_B">
    <property type="entry name" value="PyrH_B"/>
    <property type="match status" value="1"/>
</dbReference>
<gene>
    <name evidence="11" type="primary">pyrH</name>
    <name evidence="13" type="ORF">A2V47_04625</name>
</gene>
<feature type="domain" description="Aspartate/glutamate/uridylate kinase" evidence="12">
    <location>
        <begin position="7"/>
        <end position="216"/>
    </location>
</feature>
<evidence type="ECO:0000256" key="1">
    <source>
        <dbReference type="ARBA" id="ARBA00004496"/>
    </source>
</evidence>
<dbReference type="PANTHER" id="PTHR42833:SF4">
    <property type="entry name" value="URIDYLATE KINASE PUMPKIN, CHLOROPLASTIC"/>
    <property type="match status" value="1"/>
</dbReference>
<evidence type="ECO:0000259" key="12">
    <source>
        <dbReference type="Pfam" id="PF00696"/>
    </source>
</evidence>
<keyword evidence="5 11" id="KW-0808">Transferase</keyword>
<comment type="similarity">
    <text evidence="3 11">Belongs to the UMP kinase family.</text>
</comment>
<comment type="subunit">
    <text evidence="11">Homohexamer.</text>
</comment>
<keyword evidence="7 11" id="KW-0418">Kinase</keyword>
<feature type="binding site" evidence="11">
    <location>
        <position position="168"/>
    </location>
    <ligand>
        <name>ATP</name>
        <dbReference type="ChEBI" id="CHEBI:30616"/>
    </ligand>
</feature>
<keyword evidence="4 11" id="KW-0963">Cytoplasm</keyword>
<protein>
    <recommendedName>
        <fullName evidence="11">Uridylate kinase</fullName>
        <shortName evidence="11">UK</shortName>
        <ecNumber evidence="11">2.7.4.22</ecNumber>
    </recommendedName>
    <alternativeName>
        <fullName evidence="11">Uridine monophosphate kinase</fullName>
        <shortName evidence="11">UMP kinase</shortName>
        <shortName evidence="11">UMPK</shortName>
    </alternativeName>
</protein>
<dbReference type="GO" id="GO:0044210">
    <property type="term" value="P:'de novo' CTP biosynthetic process"/>
    <property type="evidence" value="ECO:0007669"/>
    <property type="project" value="UniProtKB-UniRule"/>
</dbReference>
<proteinExistence type="inferred from homology"/>
<evidence type="ECO:0000313" key="14">
    <source>
        <dbReference type="Proteomes" id="UP000177701"/>
    </source>
</evidence>
<dbReference type="NCBIfam" id="TIGR02075">
    <property type="entry name" value="pyrH_bact"/>
    <property type="match status" value="1"/>
</dbReference>
<feature type="binding site" evidence="11">
    <location>
        <position position="55"/>
    </location>
    <ligand>
        <name>ATP</name>
        <dbReference type="ChEBI" id="CHEBI:30616"/>
    </ligand>
</feature>
<dbReference type="InterPro" id="IPR001048">
    <property type="entry name" value="Asp/Glu/Uridylate_kinase"/>
</dbReference>
<keyword evidence="6 11" id="KW-0547">Nucleotide-binding</keyword>
<comment type="catalytic activity">
    <reaction evidence="10 11">
        <text>UMP + ATP = UDP + ADP</text>
        <dbReference type="Rhea" id="RHEA:24400"/>
        <dbReference type="ChEBI" id="CHEBI:30616"/>
        <dbReference type="ChEBI" id="CHEBI:57865"/>
        <dbReference type="ChEBI" id="CHEBI:58223"/>
        <dbReference type="ChEBI" id="CHEBI:456216"/>
        <dbReference type="EC" id="2.7.4.22"/>
    </reaction>
</comment>
<evidence type="ECO:0000256" key="11">
    <source>
        <dbReference type="HAMAP-Rule" id="MF_01220"/>
    </source>
</evidence>
<dbReference type="GO" id="GO:0005524">
    <property type="term" value="F:ATP binding"/>
    <property type="evidence" value="ECO:0007669"/>
    <property type="project" value="UniProtKB-KW"/>
</dbReference>
<evidence type="ECO:0000256" key="10">
    <source>
        <dbReference type="ARBA" id="ARBA00047767"/>
    </source>
</evidence>
<evidence type="ECO:0000256" key="4">
    <source>
        <dbReference type="ARBA" id="ARBA00022490"/>
    </source>
</evidence>
<organism evidence="13 14">
    <name type="scientific">Candidatus Sediminicultor quintus</name>
    <dbReference type="NCBI Taxonomy" id="1797291"/>
    <lineage>
        <taxon>Bacteria</taxon>
        <taxon>Pseudomonadati</taxon>
        <taxon>Atribacterota</taxon>
        <taxon>Candidatus Phoenicimicrobiia</taxon>
        <taxon>Candidatus Pheonicimicrobiales</taxon>
        <taxon>Candidatus Phoenicimicrobiaceae</taxon>
        <taxon>Candidatus Sediminicultor</taxon>
    </lineage>
</organism>
<evidence type="ECO:0000256" key="9">
    <source>
        <dbReference type="ARBA" id="ARBA00022975"/>
    </source>
</evidence>
<feature type="binding site" evidence="11">
    <location>
        <begin position="135"/>
        <end position="142"/>
    </location>
    <ligand>
        <name>UMP</name>
        <dbReference type="ChEBI" id="CHEBI:57865"/>
    </ligand>
</feature>
<evidence type="ECO:0000256" key="3">
    <source>
        <dbReference type="ARBA" id="ARBA00007614"/>
    </source>
</evidence>
<dbReference type="STRING" id="1797291.A2V47_04625"/>
<dbReference type="Pfam" id="PF00696">
    <property type="entry name" value="AA_kinase"/>
    <property type="match status" value="1"/>
</dbReference>
<dbReference type="EC" id="2.7.4.22" evidence="11"/>
<name>A0A1F5A6J9_9BACT</name>
<comment type="pathway">
    <text evidence="2 11">Pyrimidine metabolism; CTP biosynthesis via de novo pathway; UDP from UMP (UMPK route): step 1/1.</text>
</comment>
<sequence>MKKPTYKRILLKLGGESLSGEKGYGIDIQKINFISKEIAEIREFGVQIAIVMGGGNIFRGQEGSEKGINRVSADYMGMLATIINALALQDSLEKLDIETRVQTAIEMKAIAEPYIRRRAIRHLEKNRVVILAAGTGNPYFTTDTAAALRAIELNAEAILKATKVDGIYESDPLKNSKAIKFNSLGFLEFLNKGLKVMDATSISLCMENNIPVIVFNFNTIGNIRRVVFGEKIGTIVKGE</sequence>
<dbReference type="AlphaFoldDB" id="A0A1F5A6J9"/>
<feature type="region of interest" description="Involved in allosteric activation by GTP" evidence="11">
    <location>
        <begin position="20"/>
        <end position="25"/>
    </location>
</feature>
<keyword evidence="11" id="KW-0021">Allosteric enzyme</keyword>
<dbReference type="Proteomes" id="UP000177701">
    <property type="component" value="Unassembled WGS sequence"/>
</dbReference>
<feature type="binding site" evidence="11">
    <location>
        <position position="162"/>
    </location>
    <ligand>
        <name>ATP</name>
        <dbReference type="ChEBI" id="CHEBI:30616"/>
    </ligand>
</feature>
<comment type="caution">
    <text evidence="11">Lacks conserved residue(s) required for the propagation of feature annotation.</text>
</comment>
<dbReference type="GO" id="GO:0005737">
    <property type="term" value="C:cytoplasm"/>
    <property type="evidence" value="ECO:0007669"/>
    <property type="project" value="UniProtKB-SubCell"/>
</dbReference>
<comment type="function">
    <text evidence="11">Catalyzes the reversible phosphorylation of UMP to UDP.</text>
</comment>
<dbReference type="InterPro" id="IPR036393">
    <property type="entry name" value="AceGlu_kinase-like_sf"/>
</dbReference>
<comment type="subcellular location">
    <subcellularLocation>
        <location evidence="1 11">Cytoplasm</location>
    </subcellularLocation>
</comment>
<dbReference type="SUPFAM" id="SSF53633">
    <property type="entry name" value="Carbamate kinase-like"/>
    <property type="match status" value="1"/>
</dbReference>
<accession>A0A1F5A6J9</accession>
<feature type="binding site" evidence="11">
    <location>
        <position position="74"/>
    </location>
    <ligand>
        <name>UMP</name>
        <dbReference type="ChEBI" id="CHEBI:57865"/>
    </ligand>
</feature>
<comment type="caution">
    <text evidence="13">The sequence shown here is derived from an EMBL/GenBank/DDBJ whole genome shotgun (WGS) entry which is preliminary data.</text>
</comment>
<feature type="binding site" evidence="11">
    <location>
        <position position="54"/>
    </location>
    <ligand>
        <name>UMP</name>
        <dbReference type="ChEBI" id="CHEBI:57865"/>
    </ligand>
</feature>
<dbReference type="InterPro" id="IPR015963">
    <property type="entry name" value="Uridylate_kinase_bac"/>
</dbReference>